<dbReference type="AlphaFoldDB" id="A0A140L829"/>
<protein>
    <submittedName>
        <fullName evidence="1">Uncharacterized protein</fullName>
    </submittedName>
</protein>
<dbReference type="InParanoid" id="A0A140L829"/>
<sequence>MQENKRYGRPDMYSVGDKVKVSIFDDLIIDLTDVF</sequence>
<comment type="caution">
    <text evidence="1">The sequence shown here is derived from an EMBL/GenBank/DDBJ whole genome shotgun (WGS) entry which is preliminary data.</text>
</comment>
<evidence type="ECO:0000313" key="2">
    <source>
        <dbReference type="Proteomes" id="UP000070427"/>
    </source>
</evidence>
<organism evidence="1 2">
    <name type="scientific">Fervidicola ferrireducens</name>
    <dbReference type="NCBI Taxonomy" id="520764"/>
    <lineage>
        <taxon>Bacteria</taxon>
        <taxon>Bacillati</taxon>
        <taxon>Bacillota</taxon>
        <taxon>Clostridia</taxon>
        <taxon>Thermosediminibacterales</taxon>
        <taxon>Thermosediminibacteraceae</taxon>
        <taxon>Fervidicola</taxon>
    </lineage>
</organism>
<proteinExistence type="predicted"/>
<dbReference type="EMBL" id="LOED01000017">
    <property type="protein sequence ID" value="KXG76704.1"/>
    <property type="molecule type" value="Genomic_DNA"/>
</dbReference>
<name>A0A140L829_9FIRM</name>
<reference evidence="1 2" key="1">
    <citation type="submission" date="2015-12" db="EMBL/GenBank/DDBJ databases">
        <title>Draft genome sequnece of Fervidicola ferrireducens strain Y170.</title>
        <authorList>
            <person name="Patel B.K."/>
        </authorList>
    </citation>
    <scope>NUCLEOTIDE SEQUENCE [LARGE SCALE GENOMIC DNA]</scope>
    <source>
        <strain evidence="1 2">Y170</strain>
    </source>
</reference>
<accession>A0A140L829</accession>
<gene>
    <name evidence="1" type="ORF">AN618_14780</name>
</gene>
<dbReference type="PATRIC" id="fig|520764.3.peg.1593"/>
<evidence type="ECO:0000313" key="1">
    <source>
        <dbReference type="EMBL" id="KXG76704.1"/>
    </source>
</evidence>
<keyword evidence="2" id="KW-1185">Reference proteome</keyword>
<dbReference type="STRING" id="520764.AN618_14780"/>
<dbReference type="Proteomes" id="UP000070427">
    <property type="component" value="Unassembled WGS sequence"/>
</dbReference>